<accession>A0A919YF04</accession>
<dbReference type="Proteomes" id="UP000682811">
    <property type="component" value="Unassembled WGS sequence"/>
</dbReference>
<proteinExistence type="predicted"/>
<feature type="domain" description="SLH" evidence="1">
    <location>
        <begin position="19"/>
        <end position="78"/>
    </location>
</feature>
<dbReference type="AlphaFoldDB" id="A0A919YF04"/>
<name>A0A919YF04_9BACL</name>
<gene>
    <name evidence="2" type="ORF">J34TS1_52310</name>
</gene>
<organism evidence="2 3">
    <name type="scientific">Paenibacillus azoreducens</name>
    <dbReference type="NCBI Taxonomy" id="116718"/>
    <lineage>
        <taxon>Bacteria</taxon>
        <taxon>Bacillati</taxon>
        <taxon>Bacillota</taxon>
        <taxon>Bacilli</taxon>
        <taxon>Bacillales</taxon>
        <taxon>Paenibacillaceae</taxon>
        <taxon>Paenibacillus</taxon>
    </lineage>
</organism>
<evidence type="ECO:0000259" key="1">
    <source>
        <dbReference type="PROSITE" id="PS51272"/>
    </source>
</evidence>
<protein>
    <recommendedName>
        <fullName evidence="1">SLH domain-containing protein</fullName>
    </recommendedName>
</protein>
<dbReference type="InterPro" id="IPR001119">
    <property type="entry name" value="SLH_dom"/>
</dbReference>
<reference evidence="2 3" key="1">
    <citation type="submission" date="2021-03" db="EMBL/GenBank/DDBJ databases">
        <title>Antimicrobial resistance genes in bacteria isolated from Japanese honey, and their potential for conferring macrolide and lincosamide resistance in the American foulbrood pathogen Paenibacillus larvae.</title>
        <authorList>
            <person name="Okamoto M."/>
            <person name="Kumagai M."/>
            <person name="Kanamori H."/>
            <person name="Takamatsu D."/>
        </authorList>
    </citation>
    <scope>NUCLEOTIDE SEQUENCE [LARGE SCALE GENOMIC DNA]</scope>
    <source>
        <strain evidence="2 3">J34TS1</strain>
    </source>
</reference>
<dbReference type="EMBL" id="BORT01000033">
    <property type="protein sequence ID" value="GIO50466.1"/>
    <property type="molecule type" value="Genomic_DNA"/>
</dbReference>
<sequence length="78" mass="8492">MKITELKAKLPAQATEAMIRPYTDKADASEWAQNSIADGIQAGIVSGRSNSLLSPKAYITRAEVAAIIQRLLQKCDFI</sequence>
<evidence type="ECO:0000313" key="3">
    <source>
        <dbReference type="Proteomes" id="UP000682811"/>
    </source>
</evidence>
<dbReference type="PROSITE" id="PS51272">
    <property type="entry name" value="SLH"/>
    <property type="match status" value="1"/>
</dbReference>
<comment type="caution">
    <text evidence="2">The sequence shown here is derived from an EMBL/GenBank/DDBJ whole genome shotgun (WGS) entry which is preliminary data.</text>
</comment>
<dbReference type="Pfam" id="PF00395">
    <property type="entry name" value="SLH"/>
    <property type="match status" value="1"/>
</dbReference>
<evidence type="ECO:0000313" key="2">
    <source>
        <dbReference type="EMBL" id="GIO50466.1"/>
    </source>
</evidence>
<keyword evidence="3" id="KW-1185">Reference proteome</keyword>